<protein>
    <submittedName>
        <fullName evidence="7">ABC transporter permease</fullName>
    </submittedName>
</protein>
<dbReference type="GO" id="GO:0005886">
    <property type="term" value="C:plasma membrane"/>
    <property type="evidence" value="ECO:0007669"/>
    <property type="project" value="UniProtKB-SubCell"/>
</dbReference>
<keyword evidence="2" id="KW-1003">Cell membrane</keyword>
<feature type="transmembrane region" description="Helical" evidence="6">
    <location>
        <begin position="12"/>
        <end position="35"/>
    </location>
</feature>
<feature type="transmembrane region" description="Helical" evidence="6">
    <location>
        <begin position="107"/>
        <end position="129"/>
    </location>
</feature>
<reference evidence="7 8" key="1">
    <citation type="journal article" date="2016" name="Nat. Commun.">
        <title>Thousands of microbial genomes shed light on interconnected biogeochemical processes in an aquifer system.</title>
        <authorList>
            <person name="Anantharaman K."/>
            <person name="Brown C.T."/>
            <person name="Hug L.A."/>
            <person name="Sharon I."/>
            <person name="Castelle C.J."/>
            <person name="Probst A.J."/>
            <person name="Thomas B.C."/>
            <person name="Singh A."/>
            <person name="Wilkins M.J."/>
            <person name="Karaoz U."/>
            <person name="Brodie E.L."/>
            <person name="Williams K.H."/>
            <person name="Hubbard S.S."/>
            <person name="Banfield J.F."/>
        </authorList>
    </citation>
    <scope>NUCLEOTIDE SEQUENCE [LARGE SCALE GENOMIC DNA]</scope>
</reference>
<evidence type="ECO:0000256" key="5">
    <source>
        <dbReference type="ARBA" id="ARBA00023136"/>
    </source>
</evidence>
<keyword evidence="3 6" id="KW-0812">Transmembrane</keyword>
<dbReference type="STRING" id="1817760.A2151_08490"/>
<evidence type="ECO:0000313" key="7">
    <source>
        <dbReference type="EMBL" id="OGI48511.1"/>
    </source>
</evidence>
<proteinExistence type="predicted"/>
<dbReference type="PANTHER" id="PTHR30294:SF29">
    <property type="entry name" value="MULTIDRUG ABC TRANSPORTER PERMEASE YBHS-RELATED"/>
    <property type="match status" value="1"/>
</dbReference>
<name>A0A1F6TTR4_9PROT</name>
<dbReference type="PANTHER" id="PTHR30294">
    <property type="entry name" value="MEMBRANE COMPONENT OF ABC TRANSPORTER YHHJ-RELATED"/>
    <property type="match status" value="1"/>
</dbReference>
<dbReference type="Pfam" id="PF12679">
    <property type="entry name" value="ABC2_membrane_2"/>
    <property type="match status" value="1"/>
</dbReference>
<feature type="transmembrane region" description="Helical" evidence="6">
    <location>
        <begin position="65"/>
        <end position="86"/>
    </location>
</feature>
<dbReference type="GO" id="GO:0140359">
    <property type="term" value="F:ABC-type transporter activity"/>
    <property type="evidence" value="ECO:0007669"/>
    <property type="project" value="InterPro"/>
</dbReference>
<organism evidence="7 8">
    <name type="scientific">Candidatus Muproteobacteria bacterium RBG_16_65_34</name>
    <dbReference type="NCBI Taxonomy" id="1817760"/>
    <lineage>
        <taxon>Bacteria</taxon>
        <taxon>Pseudomonadati</taxon>
        <taxon>Pseudomonadota</taxon>
        <taxon>Candidatus Muproteobacteria</taxon>
    </lineage>
</organism>
<gene>
    <name evidence="7" type="ORF">A2151_08490</name>
</gene>
<comment type="subcellular location">
    <subcellularLocation>
        <location evidence="1">Cell membrane</location>
        <topology evidence="1">Multi-pass membrane protein</topology>
    </subcellularLocation>
</comment>
<comment type="caution">
    <text evidence="7">The sequence shown here is derived from an EMBL/GenBank/DDBJ whole genome shotgun (WGS) entry which is preliminary data.</text>
</comment>
<feature type="transmembrane region" description="Helical" evidence="6">
    <location>
        <begin position="222"/>
        <end position="240"/>
    </location>
</feature>
<keyword evidence="5 6" id="KW-0472">Membrane</keyword>
<evidence type="ECO:0000256" key="3">
    <source>
        <dbReference type="ARBA" id="ARBA00022692"/>
    </source>
</evidence>
<keyword evidence="4 6" id="KW-1133">Transmembrane helix</keyword>
<feature type="transmembrane region" description="Helical" evidence="6">
    <location>
        <begin position="141"/>
        <end position="165"/>
    </location>
</feature>
<evidence type="ECO:0000256" key="2">
    <source>
        <dbReference type="ARBA" id="ARBA00022475"/>
    </source>
</evidence>
<sequence length="247" mass="26772">MIFTIATRELRALFLSPLAWTILAVVQVILAFLFLGRIELVQLYQARLAAMESAPGITEIIVPDLLGNAAIVLLLVTPLLTMRLVAEERRNRTLALLFSAPISMTEIVLGKFAGILLFLLLLLAMLALMPLSLLLGGALDWGLFFSGLLGLALLLAGFAAVGLFMSTLTQHPAVAAIATFGALLLFWILDWSGQGGATVFAYLSLFNHYKPFLEGVFDSADAVYHALLITTFLVLSIRRLDVDRLGG</sequence>
<evidence type="ECO:0000313" key="8">
    <source>
        <dbReference type="Proteomes" id="UP000178885"/>
    </source>
</evidence>
<dbReference type="EMBL" id="MFSU01000026">
    <property type="protein sequence ID" value="OGI48511.1"/>
    <property type="molecule type" value="Genomic_DNA"/>
</dbReference>
<dbReference type="Proteomes" id="UP000178885">
    <property type="component" value="Unassembled WGS sequence"/>
</dbReference>
<evidence type="ECO:0000256" key="1">
    <source>
        <dbReference type="ARBA" id="ARBA00004651"/>
    </source>
</evidence>
<accession>A0A1F6TTR4</accession>
<evidence type="ECO:0000256" key="6">
    <source>
        <dbReference type="SAM" id="Phobius"/>
    </source>
</evidence>
<dbReference type="AlphaFoldDB" id="A0A1F6TTR4"/>
<evidence type="ECO:0000256" key="4">
    <source>
        <dbReference type="ARBA" id="ARBA00022989"/>
    </source>
</evidence>
<dbReference type="InterPro" id="IPR051449">
    <property type="entry name" value="ABC-2_transporter_component"/>
</dbReference>
<feature type="transmembrane region" description="Helical" evidence="6">
    <location>
        <begin position="172"/>
        <end position="189"/>
    </location>
</feature>